<evidence type="ECO:0000313" key="1">
    <source>
        <dbReference type="EMBL" id="MCJ0741679.1"/>
    </source>
</evidence>
<sequence>MMKKISLFEHMKMRTVFILLMFICLGSYAQDAILISEGNFIRGVIQGTNFETVAIKTTEGEMQTFRAKDIRSFLWNGDTYESKPVILNKKAEVRFFKLLEGGKVNLYSYGVTSEVEESQQKAPAKIKPSFGVGLGTGGFGGGVGGGVSINLGGRRNSDETNTTRQKVKATYFIERPGSGPIQEIFADGTKTAATKTLLLQKLTGDEDLTERIKATDSFDDKIILAFVKSYNESIK</sequence>
<reference evidence="1" key="1">
    <citation type="submission" date="2022-03" db="EMBL/GenBank/DDBJ databases">
        <authorList>
            <person name="Woo C.Y."/>
        </authorList>
    </citation>
    <scope>NUCLEOTIDE SEQUENCE</scope>
    <source>
        <strain evidence="1">CYS-01</strain>
    </source>
</reference>
<name>A0ABS9ZSV2_9SPHI</name>
<keyword evidence="2" id="KW-1185">Reference proteome</keyword>
<organism evidence="1 2">
    <name type="scientific">Pedobacter montanisoli</name>
    <dbReference type="NCBI Taxonomy" id="2923277"/>
    <lineage>
        <taxon>Bacteria</taxon>
        <taxon>Pseudomonadati</taxon>
        <taxon>Bacteroidota</taxon>
        <taxon>Sphingobacteriia</taxon>
        <taxon>Sphingobacteriales</taxon>
        <taxon>Sphingobacteriaceae</taxon>
        <taxon>Pedobacter</taxon>
    </lineage>
</organism>
<evidence type="ECO:0008006" key="3">
    <source>
        <dbReference type="Google" id="ProtNLM"/>
    </source>
</evidence>
<dbReference type="EMBL" id="JALGBH010000001">
    <property type="protein sequence ID" value="MCJ0741679.1"/>
    <property type="molecule type" value="Genomic_DNA"/>
</dbReference>
<proteinExistence type="predicted"/>
<protein>
    <recommendedName>
        <fullName evidence="3">DUF4369 domain-containing protein</fullName>
    </recommendedName>
</protein>
<dbReference type="Proteomes" id="UP001165460">
    <property type="component" value="Unassembled WGS sequence"/>
</dbReference>
<dbReference type="RefSeq" id="WP_243359049.1">
    <property type="nucleotide sequence ID" value="NZ_JALGBH010000001.1"/>
</dbReference>
<evidence type="ECO:0000313" key="2">
    <source>
        <dbReference type="Proteomes" id="UP001165460"/>
    </source>
</evidence>
<accession>A0ABS9ZSV2</accession>
<comment type="caution">
    <text evidence="1">The sequence shown here is derived from an EMBL/GenBank/DDBJ whole genome shotgun (WGS) entry which is preliminary data.</text>
</comment>
<gene>
    <name evidence="1" type="ORF">MMF97_03070</name>
</gene>